<dbReference type="GeneTree" id="ENSGT01140000283970"/>
<sequence length="82" mass="8977">MVARACNPSTLGGRGGWITRSGVQDQPGQDGETLSLLKIQKKKKKKKKEISWAWWQVPVISATWKAEAENCLNLGGRVVAVS</sequence>
<evidence type="ECO:0000313" key="3">
    <source>
        <dbReference type="Proteomes" id="UP000233100"/>
    </source>
</evidence>
<keyword evidence="3" id="KW-1185">Reference proteome</keyword>
<feature type="region of interest" description="Disordered" evidence="1">
    <location>
        <begin position="1"/>
        <end position="29"/>
    </location>
</feature>
<name>A0A7N9ICQ6_MACFA</name>
<dbReference type="AlphaFoldDB" id="A0A7N9ICQ6"/>
<proteinExistence type="predicted"/>
<reference evidence="2" key="3">
    <citation type="submission" date="2025-09" db="UniProtKB">
        <authorList>
            <consortium name="Ensembl"/>
        </authorList>
    </citation>
    <scope>IDENTIFICATION</scope>
</reference>
<reference evidence="2" key="2">
    <citation type="submission" date="2025-08" db="UniProtKB">
        <authorList>
            <consortium name="Ensembl"/>
        </authorList>
    </citation>
    <scope>IDENTIFICATION</scope>
</reference>
<organism evidence="2 3">
    <name type="scientific">Macaca fascicularis</name>
    <name type="common">Crab-eating macaque</name>
    <name type="synonym">Cynomolgus monkey</name>
    <dbReference type="NCBI Taxonomy" id="9541"/>
    <lineage>
        <taxon>Eukaryota</taxon>
        <taxon>Metazoa</taxon>
        <taxon>Chordata</taxon>
        <taxon>Craniata</taxon>
        <taxon>Vertebrata</taxon>
        <taxon>Euteleostomi</taxon>
        <taxon>Mammalia</taxon>
        <taxon>Eutheria</taxon>
        <taxon>Euarchontoglires</taxon>
        <taxon>Primates</taxon>
        <taxon>Haplorrhini</taxon>
        <taxon>Catarrhini</taxon>
        <taxon>Cercopithecidae</taxon>
        <taxon>Cercopithecinae</taxon>
        <taxon>Macaca</taxon>
    </lineage>
</organism>
<evidence type="ECO:0000313" key="2">
    <source>
        <dbReference type="Ensembl" id="ENSMFAP00000053889.1"/>
    </source>
</evidence>
<protein>
    <submittedName>
        <fullName evidence="2">Uncharacterized protein</fullName>
    </submittedName>
</protein>
<dbReference type="Ensembl" id="ENSMFAT00000075609.1">
    <property type="protein sequence ID" value="ENSMFAP00000053889.1"/>
    <property type="gene ID" value="ENSMFAG00000062197.1"/>
</dbReference>
<reference evidence="2 3" key="1">
    <citation type="submission" date="2013-03" db="EMBL/GenBank/DDBJ databases">
        <authorList>
            <person name="Warren W."/>
            <person name="Wilson R.K."/>
        </authorList>
    </citation>
    <scope>NUCLEOTIDE SEQUENCE</scope>
</reference>
<dbReference type="Proteomes" id="UP000233100">
    <property type="component" value="Chromosome 18"/>
</dbReference>
<accession>A0A7N9ICQ6</accession>
<evidence type="ECO:0000256" key="1">
    <source>
        <dbReference type="SAM" id="MobiDB-lite"/>
    </source>
</evidence>